<dbReference type="EMBL" id="NHYD01002137">
    <property type="protein sequence ID" value="PPQ88181.1"/>
    <property type="molecule type" value="Genomic_DNA"/>
</dbReference>
<dbReference type="AlphaFoldDB" id="A0A409XBR5"/>
<evidence type="ECO:0000313" key="3">
    <source>
        <dbReference type="Proteomes" id="UP000283269"/>
    </source>
</evidence>
<reference evidence="2 3" key="1">
    <citation type="journal article" date="2018" name="Evol. Lett.">
        <title>Horizontal gene cluster transfer increased hallucinogenic mushroom diversity.</title>
        <authorList>
            <person name="Reynolds H.T."/>
            <person name="Vijayakumar V."/>
            <person name="Gluck-Thaler E."/>
            <person name="Korotkin H.B."/>
            <person name="Matheny P.B."/>
            <person name="Slot J.C."/>
        </authorList>
    </citation>
    <scope>NUCLEOTIDE SEQUENCE [LARGE SCALE GENOMIC DNA]</scope>
    <source>
        <strain evidence="2 3">2631</strain>
    </source>
</reference>
<comment type="caution">
    <text evidence="2">The sequence shown here is derived from an EMBL/GenBank/DDBJ whole genome shotgun (WGS) entry which is preliminary data.</text>
</comment>
<accession>A0A409XBR5</accession>
<keyword evidence="1" id="KW-1133">Transmembrane helix</keyword>
<protein>
    <submittedName>
        <fullName evidence="2">Uncharacterized protein</fullName>
    </submittedName>
</protein>
<sequence>MTRSLLDELESLGGETRTVVPIHRPLIPFLKEPWSSKSKYPAIMLETFLYGVYVVLFACCFYTLVKQKTIQKTILIASSLLFVLATADILVTGYFFFHFVLKQPRVSTSATASMHETWNRILEIKFGFYVVANAIASSLLINRCYEVWQNKRIVVAPIAMVACGTVISFVSLTATQLGDKLLAASFITSAAANLSITLLMVNPVNSATRIWWTSRKMKGLFKMDLSIICDYVISLILDSGAFYSLSIFLYLVFHTGVTITGVVLRKSSCEALGEVSLSTTTLPETPVGYGFVERTRSIPRHNLSIRTNLLANRPQRSDSIGTETQEQK</sequence>
<gene>
    <name evidence="2" type="ORF">CVT25_005146</name>
</gene>
<organism evidence="2 3">
    <name type="scientific">Psilocybe cyanescens</name>
    <dbReference type="NCBI Taxonomy" id="93625"/>
    <lineage>
        <taxon>Eukaryota</taxon>
        <taxon>Fungi</taxon>
        <taxon>Dikarya</taxon>
        <taxon>Basidiomycota</taxon>
        <taxon>Agaricomycotina</taxon>
        <taxon>Agaricomycetes</taxon>
        <taxon>Agaricomycetidae</taxon>
        <taxon>Agaricales</taxon>
        <taxon>Agaricineae</taxon>
        <taxon>Strophariaceae</taxon>
        <taxon>Psilocybe</taxon>
    </lineage>
</organism>
<name>A0A409XBR5_PSICY</name>
<evidence type="ECO:0000313" key="2">
    <source>
        <dbReference type="EMBL" id="PPQ88181.1"/>
    </source>
</evidence>
<keyword evidence="1" id="KW-0812">Transmembrane</keyword>
<dbReference type="OrthoDB" id="3226582at2759"/>
<feature type="transmembrane region" description="Helical" evidence="1">
    <location>
        <begin position="121"/>
        <end position="141"/>
    </location>
</feature>
<keyword evidence="3" id="KW-1185">Reference proteome</keyword>
<feature type="transmembrane region" description="Helical" evidence="1">
    <location>
        <begin position="40"/>
        <end position="62"/>
    </location>
</feature>
<keyword evidence="1" id="KW-0472">Membrane</keyword>
<feature type="transmembrane region" description="Helical" evidence="1">
    <location>
        <begin position="243"/>
        <end position="264"/>
    </location>
</feature>
<feature type="transmembrane region" description="Helical" evidence="1">
    <location>
        <begin position="74"/>
        <end position="101"/>
    </location>
</feature>
<evidence type="ECO:0000256" key="1">
    <source>
        <dbReference type="SAM" id="Phobius"/>
    </source>
</evidence>
<feature type="transmembrane region" description="Helical" evidence="1">
    <location>
        <begin position="153"/>
        <end position="175"/>
    </location>
</feature>
<dbReference type="Proteomes" id="UP000283269">
    <property type="component" value="Unassembled WGS sequence"/>
</dbReference>
<dbReference type="InParanoid" id="A0A409XBR5"/>
<proteinExistence type="predicted"/>